<organism evidence="1 2">
    <name type="scientific">Camellia lanceoleosa</name>
    <dbReference type="NCBI Taxonomy" id="1840588"/>
    <lineage>
        <taxon>Eukaryota</taxon>
        <taxon>Viridiplantae</taxon>
        <taxon>Streptophyta</taxon>
        <taxon>Embryophyta</taxon>
        <taxon>Tracheophyta</taxon>
        <taxon>Spermatophyta</taxon>
        <taxon>Magnoliopsida</taxon>
        <taxon>eudicotyledons</taxon>
        <taxon>Gunneridae</taxon>
        <taxon>Pentapetalae</taxon>
        <taxon>asterids</taxon>
        <taxon>Ericales</taxon>
        <taxon>Theaceae</taxon>
        <taxon>Camellia</taxon>
    </lineage>
</organism>
<evidence type="ECO:0000313" key="1">
    <source>
        <dbReference type="EMBL" id="KAI7987249.1"/>
    </source>
</evidence>
<comment type="caution">
    <text evidence="1">The sequence shown here is derived from an EMBL/GenBank/DDBJ whole genome shotgun (WGS) entry which is preliminary data.</text>
</comment>
<sequence length="97" mass="11236">MDSAVTLPDRFKMMHINCFDGSGDPMVHLRLFSDILRLMGLSRLQKLSLFSRTLSGITAIWYAKLEDSVKRNWEEMAKAFIAQYSYNTQIEVTTRDL</sequence>
<protein>
    <submittedName>
        <fullName evidence="1">Uncharacterized protein</fullName>
    </submittedName>
</protein>
<accession>A0ACC0FEX5</accession>
<gene>
    <name evidence="1" type="ORF">LOK49_LG13G03033</name>
</gene>
<evidence type="ECO:0000313" key="2">
    <source>
        <dbReference type="Proteomes" id="UP001060215"/>
    </source>
</evidence>
<dbReference type="Proteomes" id="UP001060215">
    <property type="component" value="Chromosome 14"/>
</dbReference>
<keyword evidence="2" id="KW-1185">Reference proteome</keyword>
<dbReference type="EMBL" id="CM045771">
    <property type="protein sequence ID" value="KAI7987249.1"/>
    <property type="molecule type" value="Genomic_DNA"/>
</dbReference>
<proteinExistence type="predicted"/>
<name>A0ACC0FEX5_9ERIC</name>
<reference evidence="1 2" key="1">
    <citation type="journal article" date="2022" name="Plant J.">
        <title>Chromosome-level genome of Camellia lanceoleosa provides a valuable resource for understanding genome evolution and self-incompatibility.</title>
        <authorList>
            <person name="Gong W."/>
            <person name="Xiao S."/>
            <person name="Wang L."/>
            <person name="Liao Z."/>
            <person name="Chang Y."/>
            <person name="Mo W."/>
            <person name="Hu G."/>
            <person name="Li W."/>
            <person name="Zhao G."/>
            <person name="Zhu H."/>
            <person name="Hu X."/>
            <person name="Ji K."/>
            <person name="Xiang X."/>
            <person name="Song Q."/>
            <person name="Yuan D."/>
            <person name="Jin S."/>
            <person name="Zhang L."/>
        </authorList>
    </citation>
    <scope>NUCLEOTIDE SEQUENCE [LARGE SCALE GENOMIC DNA]</scope>
    <source>
        <strain evidence="1">SQ_2022a</strain>
    </source>
</reference>